<reference evidence="7" key="1">
    <citation type="journal article" date="2015" name="Genome Announc.">
        <title>Draft Genome Sequence of Tolypothrix boutellei Strain VB521301.</title>
        <authorList>
            <person name="Chandrababunaidu M.M."/>
            <person name="Singh D."/>
            <person name="Sen D."/>
            <person name="Bhan S."/>
            <person name="Das S."/>
            <person name="Gupta A."/>
            <person name="Adhikary S.P."/>
            <person name="Tripathy S."/>
        </authorList>
    </citation>
    <scope>NUCLEOTIDE SEQUENCE</scope>
    <source>
        <strain evidence="7">VB521301</strain>
    </source>
</reference>
<dbReference type="SUPFAM" id="SSF54211">
    <property type="entry name" value="Ribosomal protein S5 domain 2-like"/>
    <property type="match status" value="1"/>
</dbReference>
<dbReference type="Proteomes" id="UP000029738">
    <property type="component" value="Unassembled WGS sequence"/>
</dbReference>
<dbReference type="OrthoDB" id="444411at2"/>
<evidence type="ECO:0000256" key="1">
    <source>
        <dbReference type="ARBA" id="ARBA00006566"/>
    </source>
</evidence>
<keyword evidence="3 7" id="KW-0808">Transferase</keyword>
<proteinExistence type="inferred from homology"/>
<keyword evidence="4" id="KW-0067">ATP-binding</keyword>
<dbReference type="EMBL" id="JHEG04000001">
    <property type="protein sequence ID" value="KAF3886710.1"/>
    <property type="molecule type" value="Genomic_DNA"/>
</dbReference>
<evidence type="ECO:0000259" key="5">
    <source>
        <dbReference type="Pfam" id="PF00288"/>
    </source>
</evidence>
<evidence type="ECO:0000256" key="2">
    <source>
        <dbReference type="ARBA" id="ARBA00022741"/>
    </source>
</evidence>
<feature type="domain" description="GHMP kinase N-terminal" evidence="5">
    <location>
        <begin position="90"/>
        <end position="174"/>
    </location>
</feature>
<dbReference type="InterPro" id="IPR006204">
    <property type="entry name" value="GHMP_kinase_N_dom"/>
</dbReference>
<comment type="caution">
    <text evidence="7">The sequence shown here is derived from an EMBL/GenBank/DDBJ whole genome shotgun (WGS) entry which is preliminary data.</text>
</comment>
<comment type="similarity">
    <text evidence="1">Belongs to the GHMP kinase family. GalK subfamily.</text>
</comment>
<dbReference type="SUPFAM" id="SSF55060">
    <property type="entry name" value="GHMP Kinase, C-terminal domain"/>
    <property type="match status" value="1"/>
</dbReference>
<evidence type="ECO:0000256" key="4">
    <source>
        <dbReference type="ARBA" id="ARBA00022840"/>
    </source>
</evidence>
<dbReference type="GO" id="GO:0005524">
    <property type="term" value="F:ATP binding"/>
    <property type="evidence" value="ECO:0007669"/>
    <property type="project" value="UniProtKB-KW"/>
</dbReference>
<dbReference type="InterPro" id="IPR014721">
    <property type="entry name" value="Ribsml_uS5_D2-typ_fold_subgr"/>
</dbReference>
<organism evidence="7">
    <name type="scientific">Tolypothrix bouteillei VB521301</name>
    <dbReference type="NCBI Taxonomy" id="1479485"/>
    <lineage>
        <taxon>Bacteria</taxon>
        <taxon>Bacillati</taxon>
        <taxon>Cyanobacteriota</taxon>
        <taxon>Cyanophyceae</taxon>
        <taxon>Nostocales</taxon>
        <taxon>Tolypothrichaceae</taxon>
        <taxon>Tolypothrix</taxon>
    </lineage>
</organism>
<dbReference type="PANTHER" id="PTHR10457">
    <property type="entry name" value="MEVALONATE KINASE/GALACTOKINASE"/>
    <property type="match status" value="1"/>
</dbReference>
<evidence type="ECO:0000313" key="7">
    <source>
        <dbReference type="EMBL" id="KIE10706.1"/>
    </source>
</evidence>
<accession>A0A0C1ND85</accession>
<dbReference type="STRING" id="1479485.DA73_0219590"/>
<dbReference type="PANTHER" id="PTHR10457:SF7">
    <property type="entry name" value="GALACTOKINASE-RELATED"/>
    <property type="match status" value="1"/>
</dbReference>
<evidence type="ECO:0000256" key="3">
    <source>
        <dbReference type="ARBA" id="ARBA00022777"/>
    </source>
</evidence>
<dbReference type="InterPro" id="IPR020568">
    <property type="entry name" value="Ribosomal_Su5_D2-typ_SF"/>
</dbReference>
<dbReference type="AlphaFoldDB" id="A0A0C1ND85"/>
<evidence type="ECO:0000313" key="8">
    <source>
        <dbReference type="Proteomes" id="UP000029738"/>
    </source>
</evidence>
<reference evidence="6" key="2">
    <citation type="submission" date="2019-11" db="EMBL/GenBank/DDBJ databases">
        <title>Improved Assembly of Tolypothrix boutellei genome.</title>
        <authorList>
            <person name="Sarangi A.N."/>
            <person name="Mukherjee M."/>
            <person name="Ghosh S."/>
            <person name="Singh D."/>
            <person name="Das A."/>
            <person name="Kant S."/>
            <person name="Prusty A."/>
            <person name="Tripathy S."/>
        </authorList>
    </citation>
    <scope>NUCLEOTIDE SEQUENCE</scope>
    <source>
        <strain evidence="6">VB521301</strain>
    </source>
</reference>
<evidence type="ECO:0000313" key="6">
    <source>
        <dbReference type="EMBL" id="KAF3886710.1"/>
    </source>
</evidence>
<keyword evidence="2" id="KW-0547">Nucleotide-binding</keyword>
<keyword evidence="3 7" id="KW-0418">Kinase</keyword>
<name>A0A0C1ND85_9CYAN</name>
<dbReference type="GO" id="GO:0006012">
    <property type="term" value="P:galactose metabolic process"/>
    <property type="evidence" value="ECO:0007669"/>
    <property type="project" value="TreeGrafter"/>
</dbReference>
<dbReference type="Pfam" id="PF00288">
    <property type="entry name" value="GHMP_kinases_N"/>
    <property type="match status" value="1"/>
</dbReference>
<dbReference type="PRINTS" id="PR00959">
    <property type="entry name" value="MEVGALKINASE"/>
</dbReference>
<dbReference type="InterPro" id="IPR036554">
    <property type="entry name" value="GHMP_kinase_C_sf"/>
</dbReference>
<dbReference type="EMBL" id="JHEG02000048">
    <property type="protein sequence ID" value="KIE10706.1"/>
    <property type="molecule type" value="Genomic_DNA"/>
</dbReference>
<gene>
    <name evidence="7" type="ORF">DA73_0219590</name>
    <name evidence="6" type="ORF">DA73_0400015405</name>
</gene>
<keyword evidence="8" id="KW-1185">Reference proteome</keyword>
<protein>
    <submittedName>
        <fullName evidence="7">GHMP kinase</fullName>
    </submittedName>
</protein>
<sequence length="358" mass="39908">MRIFVPGRLCLFGEHSDWAGEYRRINPQIEKGYTLIVGTNQGIYADVKPNSTELIIHSSLNDGRHYEPIGLPMESDTLKCVAAKGGFFSYAAGTAYQFLTHYNVGGLEVNNYLTDLPIQKGLSSSAAFCVLIARSFNRLYDLKMTIREEMELAYLGERTTPSLCGRMDQACAYGNRPILMIFDGEQIDLIELRVSQDLFFVIVDLAGSKNTQEILRRLNECYPFATNQIQQNVQKYLGSISTEITHLAVEAIQLGDAQLLGALMTKAQTEFDHHVVPACPSQLTAKKLHLLLHHEPLSPYIFGGKGVGSQGDGTAQLIVKNQESQRKAIEIIQRDFPQMQALKLTISRQPDNHPDDTA</sequence>
<dbReference type="RefSeq" id="WP_038077399.1">
    <property type="nucleotide sequence ID" value="NZ_JHEG04000001.1"/>
</dbReference>
<dbReference type="Gene3D" id="3.30.230.10">
    <property type="match status" value="1"/>
</dbReference>
<dbReference type="GO" id="GO:0004335">
    <property type="term" value="F:galactokinase activity"/>
    <property type="evidence" value="ECO:0007669"/>
    <property type="project" value="TreeGrafter"/>
</dbReference>
<dbReference type="GO" id="GO:0005829">
    <property type="term" value="C:cytosol"/>
    <property type="evidence" value="ECO:0007669"/>
    <property type="project" value="TreeGrafter"/>
</dbReference>